<evidence type="ECO:0000256" key="2">
    <source>
        <dbReference type="ARBA" id="ARBA00023002"/>
    </source>
</evidence>
<evidence type="ECO:0000313" key="3">
    <source>
        <dbReference type="EMBL" id="PPB80917.1"/>
    </source>
</evidence>
<keyword evidence="2" id="KW-0560">Oxidoreductase</keyword>
<dbReference type="AlphaFoldDB" id="A0A2S5JHB7"/>
<dbReference type="InterPro" id="IPR043144">
    <property type="entry name" value="Mal/L-sulf/L-lact_DH-like_ah"/>
</dbReference>
<dbReference type="GO" id="GO:0016491">
    <property type="term" value="F:oxidoreductase activity"/>
    <property type="evidence" value="ECO:0007669"/>
    <property type="project" value="UniProtKB-KW"/>
</dbReference>
<protein>
    <submittedName>
        <fullName evidence="3">(2R)-3-sulfolactate dehydrogenase (NADP+)</fullName>
    </submittedName>
</protein>
<comment type="similarity">
    <text evidence="1">Belongs to the LDH2/MDH2 oxidoreductase family.</text>
</comment>
<sequence>MQTDDTILSIAEAEELIADVLRASGAAEAAARSVARALVAAEADGQAGHGFSRIAAYAAQVRSGKVDGHATPVVAARRGGMIAIDAASGFAYPAIDLAIEELARLVPETGLAGAAIRRSHHCGQLGAHVERLASRGLVALMVANAPKAIAPWGGSAALFGTNPIAFAAPRARGEPLVIDLSLSKVARGKVMAAAKAGQQIPEGWALDREGRPTTDPRAALEGTMIPMGDAKGAALALIVEILSATLTGANHSFEASSFFDAEGPPPGVGQLILAFDPGVTAPDFCDRIEVLLGAILAQDGTRLPGTRRLAARERARSEGLRMPAHLMAEIAQLRAG</sequence>
<dbReference type="Gene3D" id="1.10.1530.10">
    <property type="match status" value="1"/>
</dbReference>
<dbReference type="Gene3D" id="3.30.1370.60">
    <property type="entry name" value="Hypothetical oxidoreductase yiak, domain 2"/>
    <property type="match status" value="1"/>
</dbReference>
<reference evidence="3 4" key="1">
    <citation type="submission" date="2018-01" db="EMBL/GenBank/DDBJ databases">
        <title>Genomic Encyclopedia of Archaeal and Bacterial Type Strains, Phase II (KMG-II): from individual species to whole genera.</title>
        <authorList>
            <person name="Goeker M."/>
        </authorList>
    </citation>
    <scope>NUCLEOTIDE SEQUENCE [LARGE SCALE GENOMIC DNA]</scope>
    <source>
        <strain evidence="3 4">DSM 12048</strain>
    </source>
</reference>
<gene>
    <name evidence="3" type="ORF">LV82_01650</name>
</gene>
<comment type="caution">
    <text evidence="3">The sequence shown here is derived from an EMBL/GenBank/DDBJ whole genome shotgun (WGS) entry which is preliminary data.</text>
</comment>
<name>A0A2S5JHB7_9RHOB</name>
<dbReference type="Proteomes" id="UP000239736">
    <property type="component" value="Unassembled WGS sequence"/>
</dbReference>
<dbReference type="InterPro" id="IPR036111">
    <property type="entry name" value="Mal/L-sulfo/L-lacto_DH-like_sf"/>
</dbReference>
<dbReference type="PANTHER" id="PTHR11091">
    <property type="entry name" value="OXIDOREDUCTASE-RELATED"/>
    <property type="match status" value="1"/>
</dbReference>
<evidence type="ECO:0000256" key="1">
    <source>
        <dbReference type="ARBA" id="ARBA00006056"/>
    </source>
</evidence>
<accession>A0A2S5JHB7</accession>
<dbReference type="InterPro" id="IPR043143">
    <property type="entry name" value="Mal/L-sulf/L-lact_DH-like_NADP"/>
</dbReference>
<keyword evidence="4" id="KW-1185">Reference proteome</keyword>
<dbReference type="EMBL" id="PRDS01000004">
    <property type="protein sequence ID" value="PPB80917.1"/>
    <property type="molecule type" value="Genomic_DNA"/>
</dbReference>
<dbReference type="Pfam" id="PF02615">
    <property type="entry name" value="Ldh_2"/>
    <property type="match status" value="1"/>
</dbReference>
<proteinExistence type="inferred from homology"/>
<dbReference type="PANTHER" id="PTHR11091:SF0">
    <property type="entry name" value="MALATE DEHYDROGENASE"/>
    <property type="match status" value="1"/>
</dbReference>
<organism evidence="3 4">
    <name type="scientific">Albidovulum inexpectatum</name>
    <dbReference type="NCBI Taxonomy" id="196587"/>
    <lineage>
        <taxon>Bacteria</taxon>
        <taxon>Pseudomonadati</taxon>
        <taxon>Pseudomonadota</taxon>
        <taxon>Alphaproteobacteria</taxon>
        <taxon>Rhodobacterales</taxon>
        <taxon>Paracoccaceae</taxon>
        <taxon>Albidovulum</taxon>
    </lineage>
</organism>
<evidence type="ECO:0000313" key="4">
    <source>
        <dbReference type="Proteomes" id="UP000239736"/>
    </source>
</evidence>
<dbReference type="InterPro" id="IPR003767">
    <property type="entry name" value="Malate/L-lactate_DH-like"/>
</dbReference>
<dbReference type="RefSeq" id="WP_211289183.1">
    <property type="nucleotide sequence ID" value="NZ_PRDS01000004.1"/>
</dbReference>
<dbReference type="SUPFAM" id="SSF89733">
    <property type="entry name" value="L-sulfolactate dehydrogenase-like"/>
    <property type="match status" value="1"/>
</dbReference>